<dbReference type="SMART" id="SM00220">
    <property type="entry name" value="S_TKc"/>
    <property type="match status" value="1"/>
</dbReference>
<name>A0A8X8ZGT3_SALSN</name>
<keyword evidence="16" id="KW-0472">Membrane</keyword>
<evidence type="ECO:0000256" key="13">
    <source>
        <dbReference type="ARBA" id="ARBA00022777"/>
    </source>
</evidence>
<evidence type="ECO:0000256" key="21">
    <source>
        <dbReference type="PROSITE-ProRule" id="PRU10141"/>
    </source>
</evidence>
<keyword evidence="13" id="KW-0418">Kinase</keyword>
<comment type="catalytic activity">
    <reaction evidence="20">
        <text>L-seryl-[protein] + ATP = O-phospho-L-seryl-[protein] + ADP + H(+)</text>
        <dbReference type="Rhea" id="RHEA:17989"/>
        <dbReference type="Rhea" id="RHEA-COMP:9863"/>
        <dbReference type="Rhea" id="RHEA-COMP:11604"/>
        <dbReference type="ChEBI" id="CHEBI:15378"/>
        <dbReference type="ChEBI" id="CHEBI:29999"/>
        <dbReference type="ChEBI" id="CHEBI:30616"/>
        <dbReference type="ChEBI" id="CHEBI:83421"/>
        <dbReference type="ChEBI" id="CHEBI:456216"/>
        <dbReference type="EC" id="2.7.11.1"/>
    </reaction>
</comment>
<dbReference type="EMBL" id="PNBA02000013">
    <property type="protein sequence ID" value="KAG6404306.1"/>
    <property type="molecule type" value="Genomic_DNA"/>
</dbReference>
<reference evidence="23" key="1">
    <citation type="submission" date="2018-01" db="EMBL/GenBank/DDBJ databases">
        <authorList>
            <person name="Mao J.F."/>
        </authorList>
    </citation>
    <scope>NUCLEOTIDE SEQUENCE</scope>
    <source>
        <strain evidence="23">Huo1</strain>
        <tissue evidence="23">Leaf</tissue>
    </source>
</reference>
<dbReference type="Gene3D" id="1.10.510.10">
    <property type="entry name" value="Transferase(Phosphotransferase) domain 1"/>
    <property type="match status" value="2"/>
</dbReference>
<dbReference type="GO" id="GO:0004674">
    <property type="term" value="F:protein serine/threonine kinase activity"/>
    <property type="evidence" value="ECO:0007669"/>
    <property type="project" value="UniProtKB-KW"/>
</dbReference>
<accession>A0A8X8ZGT3</accession>
<evidence type="ECO:0000256" key="12">
    <source>
        <dbReference type="ARBA" id="ARBA00022741"/>
    </source>
</evidence>
<dbReference type="InterPro" id="IPR011009">
    <property type="entry name" value="Kinase-like_dom_sf"/>
</dbReference>
<comment type="catalytic activity">
    <reaction evidence="19">
        <text>L-threonyl-[protein] + ATP = O-phospho-L-threonyl-[protein] + ADP + H(+)</text>
        <dbReference type="Rhea" id="RHEA:46608"/>
        <dbReference type="Rhea" id="RHEA-COMP:11060"/>
        <dbReference type="Rhea" id="RHEA-COMP:11605"/>
        <dbReference type="ChEBI" id="CHEBI:15378"/>
        <dbReference type="ChEBI" id="CHEBI:30013"/>
        <dbReference type="ChEBI" id="CHEBI:30616"/>
        <dbReference type="ChEBI" id="CHEBI:61977"/>
        <dbReference type="ChEBI" id="CHEBI:456216"/>
        <dbReference type="EC" id="2.7.11.1"/>
    </reaction>
</comment>
<evidence type="ECO:0000256" key="11">
    <source>
        <dbReference type="ARBA" id="ARBA00022737"/>
    </source>
</evidence>
<keyword evidence="11" id="KW-0677">Repeat</keyword>
<dbReference type="PROSITE" id="PS50011">
    <property type="entry name" value="PROTEIN_KINASE_DOM"/>
    <property type="match status" value="2"/>
</dbReference>
<keyword evidence="6" id="KW-0597">Phosphoprotein</keyword>
<dbReference type="InterPro" id="IPR017441">
    <property type="entry name" value="Protein_kinase_ATP_BS"/>
</dbReference>
<evidence type="ECO:0000256" key="17">
    <source>
        <dbReference type="ARBA" id="ARBA00023170"/>
    </source>
</evidence>
<keyword evidence="7" id="KW-0433">Leucine-rich repeat</keyword>
<evidence type="ECO:0000256" key="18">
    <source>
        <dbReference type="ARBA" id="ARBA00023180"/>
    </source>
</evidence>
<keyword evidence="18" id="KW-0325">Glycoprotein</keyword>
<evidence type="ECO:0000256" key="8">
    <source>
        <dbReference type="ARBA" id="ARBA00022679"/>
    </source>
</evidence>
<protein>
    <recommendedName>
        <fullName evidence="3">non-specific serine/threonine protein kinase</fullName>
        <ecNumber evidence="3">2.7.11.1</ecNumber>
    </recommendedName>
</protein>
<dbReference type="FunFam" id="1.10.510.10:FF:000358">
    <property type="entry name" value="Putative leucine-rich repeat receptor-like serine/threonine-protein kinase"/>
    <property type="match status" value="1"/>
</dbReference>
<comment type="subcellular location">
    <subcellularLocation>
        <location evidence="1">Cell membrane</location>
        <topology evidence="1">Single-pass membrane protein</topology>
    </subcellularLocation>
    <subcellularLocation>
        <location evidence="2">Membrane</location>
        <topology evidence="2">Single-pass type I membrane protein</topology>
    </subcellularLocation>
</comment>
<dbReference type="GO" id="GO:0005524">
    <property type="term" value="F:ATP binding"/>
    <property type="evidence" value="ECO:0007669"/>
    <property type="project" value="UniProtKB-UniRule"/>
</dbReference>
<dbReference type="PROSITE" id="PS00108">
    <property type="entry name" value="PROTEIN_KINASE_ST"/>
    <property type="match status" value="1"/>
</dbReference>
<evidence type="ECO:0000313" key="24">
    <source>
        <dbReference type="Proteomes" id="UP000298416"/>
    </source>
</evidence>
<keyword evidence="5" id="KW-0723">Serine/threonine-protein kinase</keyword>
<dbReference type="Gene3D" id="3.30.200.20">
    <property type="entry name" value="Phosphorylase Kinase, domain 1"/>
    <property type="match status" value="2"/>
</dbReference>
<evidence type="ECO:0000256" key="6">
    <source>
        <dbReference type="ARBA" id="ARBA00022553"/>
    </source>
</evidence>
<keyword evidence="24" id="KW-1185">Reference proteome</keyword>
<keyword evidence="17" id="KW-0675">Receptor</keyword>
<evidence type="ECO:0000256" key="7">
    <source>
        <dbReference type="ARBA" id="ARBA00022614"/>
    </source>
</evidence>
<evidence type="ECO:0000259" key="22">
    <source>
        <dbReference type="PROSITE" id="PS50011"/>
    </source>
</evidence>
<dbReference type="GO" id="GO:0005886">
    <property type="term" value="C:plasma membrane"/>
    <property type="evidence" value="ECO:0007669"/>
    <property type="project" value="UniProtKB-SubCell"/>
</dbReference>
<dbReference type="Pfam" id="PF07714">
    <property type="entry name" value="PK_Tyr_Ser-Thr"/>
    <property type="match status" value="2"/>
</dbReference>
<evidence type="ECO:0000256" key="16">
    <source>
        <dbReference type="ARBA" id="ARBA00023136"/>
    </source>
</evidence>
<dbReference type="AlphaFoldDB" id="A0A8X8ZGT3"/>
<dbReference type="EC" id="2.7.11.1" evidence="3"/>
<feature type="domain" description="Protein kinase" evidence="22">
    <location>
        <begin position="350"/>
        <end position="670"/>
    </location>
</feature>
<dbReference type="SUPFAM" id="SSF56112">
    <property type="entry name" value="Protein kinase-like (PK-like)"/>
    <property type="match status" value="2"/>
</dbReference>
<dbReference type="InterPro" id="IPR001245">
    <property type="entry name" value="Ser-Thr/Tyr_kinase_cat_dom"/>
</dbReference>
<reference evidence="23" key="2">
    <citation type="submission" date="2020-08" db="EMBL/GenBank/DDBJ databases">
        <title>Plant Genome Project.</title>
        <authorList>
            <person name="Zhang R.-G."/>
        </authorList>
    </citation>
    <scope>NUCLEOTIDE SEQUENCE</scope>
    <source>
        <strain evidence="23">Huo1</strain>
        <tissue evidence="23">Leaf</tissue>
    </source>
</reference>
<dbReference type="InterPro" id="IPR000719">
    <property type="entry name" value="Prot_kinase_dom"/>
</dbReference>
<keyword evidence="4" id="KW-1003">Cell membrane</keyword>
<evidence type="ECO:0000256" key="20">
    <source>
        <dbReference type="ARBA" id="ARBA00048679"/>
    </source>
</evidence>
<dbReference type="PROSITE" id="PS00107">
    <property type="entry name" value="PROTEIN_KINASE_ATP"/>
    <property type="match status" value="1"/>
</dbReference>
<dbReference type="InterPro" id="IPR008271">
    <property type="entry name" value="Ser/Thr_kinase_AS"/>
</dbReference>
<dbReference type="PANTHER" id="PTHR48006">
    <property type="entry name" value="LEUCINE-RICH REPEAT-CONTAINING PROTEIN DDB_G0281931-RELATED"/>
    <property type="match status" value="1"/>
</dbReference>
<evidence type="ECO:0000256" key="10">
    <source>
        <dbReference type="ARBA" id="ARBA00022729"/>
    </source>
</evidence>
<dbReference type="InterPro" id="IPR051824">
    <property type="entry name" value="LRR_Rcpt-Like_S/T_Kinase"/>
</dbReference>
<dbReference type="FunFam" id="3.30.200.20:FF:000039">
    <property type="entry name" value="receptor-like protein kinase FERONIA"/>
    <property type="match status" value="1"/>
</dbReference>
<evidence type="ECO:0000256" key="3">
    <source>
        <dbReference type="ARBA" id="ARBA00012513"/>
    </source>
</evidence>
<keyword evidence="14 21" id="KW-0067">ATP-binding</keyword>
<evidence type="ECO:0000313" key="23">
    <source>
        <dbReference type="EMBL" id="KAG6404306.1"/>
    </source>
</evidence>
<keyword evidence="15" id="KW-1133">Transmembrane helix</keyword>
<organism evidence="23">
    <name type="scientific">Salvia splendens</name>
    <name type="common">Scarlet sage</name>
    <dbReference type="NCBI Taxonomy" id="180675"/>
    <lineage>
        <taxon>Eukaryota</taxon>
        <taxon>Viridiplantae</taxon>
        <taxon>Streptophyta</taxon>
        <taxon>Embryophyta</taxon>
        <taxon>Tracheophyta</taxon>
        <taxon>Spermatophyta</taxon>
        <taxon>Magnoliopsida</taxon>
        <taxon>eudicotyledons</taxon>
        <taxon>Gunneridae</taxon>
        <taxon>Pentapetalae</taxon>
        <taxon>asterids</taxon>
        <taxon>lamiids</taxon>
        <taxon>Lamiales</taxon>
        <taxon>Lamiaceae</taxon>
        <taxon>Nepetoideae</taxon>
        <taxon>Mentheae</taxon>
        <taxon>Salviinae</taxon>
        <taxon>Salvia</taxon>
        <taxon>Salvia subgen. Calosphace</taxon>
        <taxon>core Calosphace</taxon>
    </lineage>
</organism>
<evidence type="ECO:0000256" key="14">
    <source>
        <dbReference type="ARBA" id="ARBA00022840"/>
    </source>
</evidence>
<feature type="domain" description="Protein kinase" evidence="22">
    <location>
        <begin position="23"/>
        <end position="303"/>
    </location>
</feature>
<dbReference type="PANTHER" id="PTHR48006:SF92">
    <property type="entry name" value="LRR RECEPTOR-LIKE SERINE_THREONINE-PROTEIN KINASE GSO1"/>
    <property type="match status" value="1"/>
</dbReference>
<evidence type="ECO:0000256" key="15">
    <source>
        <dbReference type="ARBA" id="ARBA00022989"/>
    </source>
</evidence>
<comment type="caution">
    <text evidence="23">The sequence shown here is derived from an EMBL/GenBank/DDBJ whole genome shotgun (WGS) entry which is preliminary data.</text>
</comment>
<evidence type="ECO:0000256" key="2">
    <source>
        <dbReference type="ARBA" id="ARBA00004479"/>
    </source>
</evidence>
<keyword evidence="8" id="KW-0808">Transferase</keyword>
<feature type="binding site" evidence="21">
    <location>
        <position position="52"/>
    </location>
    <ligand>
        <name>ATP</name>
        <dbReference type="ChEBI" id="CHEBI:30616"/>
    </ligand>
</feature>
<evidence type="ECO:0000256" key="9">
    <source>
        <dbReference type="ARBA" id="ARBA00022692"/>
    </source>
</evidence>
<gene>
    <name evidence="23" type="ORF">SASPL_136552</name>
</gene>
<dbReference type="Proteomes" id="UP000298416">
    <property type="component" value="Unassembled WGS sequence"/>
</dbReference>
<proteinExistence type="predicted"/>
<evidence type="ECO:0000256" key="5">
    <source>
        <dbReference type="ARBA" id="ARBA00022527"/>
    </source>
</evidence>
<keyword evidence="10" id="KW-0732">Signal</keyword>
<evidence type="ECO:0000256" key="4">
    <source>
        <dbReference type="ARBA" id="ARBA00022475"/>
    </source>
</evidence>
<sequence length="689" mass="76320">MALPSMEQRQFTLAEIRSATGDFSPENRIGEGGFGEVFKAAIGDGTKLAAVKRLKRPAINERLARQGFAREIEALTQLRHRHIVSLIGCCSEQGEMILVYEYIANGTLEDHLHGKAKDRHSLTWTELLSICIGACRGLDYLHSSCPGNSIIHGDVKSSNILLDENLVAKVSDFGSAKQINADVSESNSITAEMYSRGYLDPLAAATGRFTMASDVYSFGVVMLEVVSERRADIRPQNDDLLSVWAVKKFRKGRGSELVASSLSGEISKQCCSCFLGIVERCLHREAEKRPTITEVLALLITALGLQQERPDPTRWFWQSKVSPKEVISSDLAQDNVIREDELEHLPAIPLAEFQDITGGFSSKFLIAKRSAGVSLFRGVLKTGQDAAIKRFKKKLSDQEFLAQVSKISRLQHENVVQPLGYCVNGDQQLLAFEFAPYGSLHDIFHGLLLLLDDNTLALYVGILIHVFYAIGKKVESSTVVPWVQRIKIAVGAAKGLEYIHENGLIHHSIKSSNILLFEDGNAKISDVSLSIPCPCKPARGHKRYPEQAPCGCCYHPPECVLTNRTQEGDVYSFGVVLLEILTGQKATQPLVQQFLAILHEATETPMQREEDIKKVVDDRLGFGRKCSASAVVMMAEVALSCLAKEADSRPDMSTVLIRLERASWETHIYMEPANCQAKEEEILLHVLFR</sequence>
<evidence type="ECO:0000256" key="1">
    <source>
        <dbReference type="ARBA" id="ARBA00004162"/>
    </source>
</evidence>
<keyword evidence="9" id="KW-0812">Transmembrane</keyword>
<evidence type="ECO:0000256" key="19">
    <source>
        <dbReference type="ARBA" id="ARBA00047899"/>
    </source>
</evidence>
<keyword evidence="12 21" id="KW-0547">Nucleotide-binding</keyword>